<feature type="compositionally biased region" description="Low complexity" evidence="7">
    <location>
        <begin position="1834"/>
        <end position="1844"/>
    </location>
</feature>
<keyword evidence="6" id="KW-0539">Nucleus</keyword>
<protein>
    <recommendedName>
        <fullName evidence="12">Virilizer N-terminal domain-containing protein</fullName>
    </recommendedName>
</protein>
<evidence type="ECO:0000256" key="5">
    <source>
        <dbReference type="ARBA" id="ARBA00023187"/>
    </source>
</evidence>
<comment type="subcellular location">
    <subcellularLocation>
        <location evidence="1">Nucleus</location>
    </subcellularLocation>
</comment>
<feature type="compositionally biased region" description="Polar residues" evidence="7">
    <location>
        <begin position="1589"/>
        <end position="1598"/>
    </location>
</feature>
<evidence type="ECO:0000313" key="10">
    <source>
        <dbReference type="EMBL" id="KAK9079232.1"/>
    </source>
</evidence>
<comment type="caution">
    <text evidence="10">The sequence shown here is derived from an EMBL/GenBank/DDBJ whole genome shotgun (WGS) entry which is preliminary data.</text>
</comment>
<keyword evidence="4" id="KW-0507">mRNA processing</keyword>
<dbReference type="InterPro" id="IPR031801">
    <property type="entry name" value="VIR_N"/>
</dbReference>
<dbReference type="GO" id="GO:0016787">
    <property type="term" value="F:hydrolase activity"/>
    <property type="evidence" value="ECO:0007669"/>
    <property type="project" value="InterPro"/>
</dbReference>
<feature type="compositionally biased region" description="Polar residues" evidence="7">
    <location>
        <begin position="1646"/>
        <end position="1662"/>
    </location>
</feature>
<feature type="compositionally biased region" description="Polar residues" evidence="7">
    <location>
        <begin position="1493"/>
        <end position="1513"/>
    </location>
</feature>
<feature type="region of interest" description="Disordered" evidence="7">
    <location>
        <begin position="1928"/>
        <end position="1953"/>
    </location>
</feature>
<keyword evidence="11" id="KW-1185">Reference proteome</keyword>
<dbReference type="InterPro" id="IPR029058">
    <property type="entry name" value="AB_hydrolase_fold"/>
</dbReference>
<evidence type="ECO:0000313" key="11">
    <source>
        <dbReference type="Proteomes" id="UP001408789"/>
    </source>
</evidence>
<evidence type="ECO:0000256" key="6">
    <source>
        <dbReference type="ARBA" id="ARBA00023242"/>
    </source>
</evidence>
<evidence type="ECO:0000256" key="3">
    <source>
        <dbReference type="ARBA" id="ARBA00010515"/>
    </source>
</evidence>
<feature type="region of interest" description="Disordered" evidence="7">
    <location>
        <begin position="1581"/>
        <end position="1851"/>
    </location>
</feature>
<comment type="similarity">
    <text evidence="2">Belongs to the vir family.</text>
</comment>
<feature type="region of interest" description="Disordered" evidence="7">
    <location>
        <begin position="1991"/>
        <end position="2017"/>
    </location>
</feature>
<dbReference type="SUPFAM" id="SSF53474">
    <property type="entry name" value="alpha/beta-Hydrolases"/>
    <property type="match status" value="1"/>
</dbReference>
<dbReference type="Pfam" id="PF15912">
    <property type="entry name" value="VIR_N"/>
    <property type="match status" value="1"/>
</dbReference>
<feature type="compositionally biased region" description="Pro residues" evidence="7">
    <location>
        <begin position="1930"/>
        <end position="1951"/>
    </location>
</feature>
<feature type="compositionally biased region" description="Pro residues" evidence="7">
    <location>
        <begin position="1816"/>
        <end position="1827"/>
    </location>
</feature>
<dbReference type="GO" id="GO:0003723">
    <property type="term" value="F:RNA binding"/>
    <property type="evidence" value="ECO:0007669"/>
    <property type="project" value="TreeGrafter"/>
</dbReference>
<dbReference type="Gene3D" id="3.40.50.1820">
    <property type="entry name" value="alpha/beta hydrolase"/>
    <property type="match status" value="1"/>
</dbReference>
<dbReference type="GO" id="GO:0036396">
    <property type="term" value="C:RNA N6-methyladenosine methyltransferase complex"/>
    <property type="evidence" value="ECO:0007669"/>
    <property type="project" value="TreeGrafter"/>
</dbReference>
<evidence type="ECO:0000256" key="7">
    <source>
        <dbReference type="SAM" id="MobiDB-lite"/>
    </source>
</evidence>
<feature type="compositionally biased region" description="Polar residues" evidence="7">
    <location>
        <begin position="1683"/>
        <end position="1698"/>
    </location>
</feature>
<reference evidence="10 11" key="1">
    <citation type="submission" date="2024-04" db="EMBL/GenBank/DDBJ databases">
        <title>The reference genome of an endangered Asteraceae, Deinandra increscens subsp. villosa, native to the Central Coast of California.</title>
        <authorList>
            <person name="Guilliams M."/>
            <person name="Hasenstab-Lehman K."/>
            <person name="Meyer R."/>
            <person name="Mcevoy S."/>
        </authorList>
    </citation>
    <scope>NUCLEOTIDE SEQUENCE [LARGE SCALE GENOMIC DNA]</scope>
    <source>
        <tissue evidence="10">Leaf</tissue>
    </source>
</reference>
<feature type="compositionally biased region" description="Low complexity" evidence="7">
    <location>
        <begin position="1993"/>
        <end position="2017"/>
    </location>
</feature>
<dbReference type="InterPro" id="IPR026736">
    <property type="entry name" value="Virilizer"/>
</dbReference>
<evidence type="ECO:0000256" key="1">
    <source>
        <dbReference type="ARBA" id="ARBA00004123"/>
    </source>
</evidence>
<dbReference type="PANTHER" id="PTHR23185">
    <property type="entry name" value="PROTEIN VIRILIZER HOMOLOG"/>
    <property type="match status" value="1"/>
</dbReference>
<organism evidence="10 11">
    <name type="scientific">Deinandra increscens subsp. villosa</name>
    <dbReference type="NCBI Taxonomy" id="3103831"/>
    <lineage>
        <taxon>Eukaryota</taxon>
        <taxon>Viridiplantae</taxon>
        <taxon>Streptophyta</taxon>
        <taxon>Embryophyta</taxon>
        <taxon>Tracheophyta</taxon>
        <taxon>Spermatophyta</taxon>
        <taxon>Magnoliopsida</taxon>
        <taxon>eudicotyledons</taxon>
        <taxon>Gunneridae</taxon>
        <taxon>Pentapetalae</taxon>
        <taxon>asterids</taxon>
        <taxon>campanulids</taxon>
        <taxon>Asterales</taxon>
        <taxon>Asteraceae</taxon>
        <taxon>Asteroideae</taxon>
        <taxon>Heliantheae alliance</taxon>
        <taxon>Madieae</taxon>
        <taxon>Madiinae</taxon>
        <taxon>Deinandra</taxon>
    </lineage>
</organism>
<dbReference type="Pfam" id="PF07859">
    <property type="entry name" value="Abhydrolase_3"/>
    <property type="match status" value="1"/>
</dbReference>
<sequence>MGRPEPSVLFAQTFAHAHLDEYVDEVIFSEPVVVTSCEFLEQSSSSSSPSVTLLGATSPPSFALEVFVHCEGETRFRRLCQPFLYSPSSSNVLEVEAIVTNHLVVRGSYRSLSLVIYGNTGEDLGQFNIEVDLDGSLTNTVSIVEGDLEDLPPALNPKNSTIEEPISLLKSLTFKPIASDILVEIKQFLQISFRILQMPNAGYVALNTVVNSLVSAGLQHASSNHETLDYEESCFDFTQARKELLDIFNSLSTDSGNSLPEMLTDELESEGDLVSSKQLVDILTQYYHDISNCESVVGAQLPQSKLIMVWLSAALLLCSYKESCFNFVNGGGMKQLTDIFCTKVHSSAATLILLGVIKQATRHSIGCEGFLNWWPREDDNIPTGTSDGYNQLLKLLMQNPRHDVASLATYILHRIRVYEVASRYEFAVLHVLGGLSTTGNVMPVTIDMLTSAKLQLRKLLKLINTDPLVEDPSKVASTSRSLILGETDGLLSYTATSKLITSSNYRFSNWDIDSHLLFLLKERGFLPLSAALLSSSTLRSEVGHVRDVFMDITSYIASIILSLVFCRSGLMFLMLDPELSTTVIHSLKGPDSSMQESIPLRYASVLISKGFLCHPREIGTIMKTHLRVMNVIDRLITSQHHLDELLWNLWELCCISRSDGGRQALLAIGHFPEAVSVLIAALHSVKELESVSVNTGTSPLNLAIFHSAVEIFEVIVLDSTSSSMSSWIGHAKELHKALHSSSPGSTRKDAPTRLLELIDGGVVYHKNGAIGVLRYAAVLASGGDAHMASTNILACDDMDVDNVVGDASGSSDGNIIDNLLGKPITESRFLGFTLRDSSVAQLTTTFRILAFISDNPAVAGALYDEGAVMVVHAVLIDCKLMLEKSSNNYDYLVDEGTECNTTSDILLERNREQSIVDLLIPCLSLLINMLHKLKETKEQHRNKKLMKALLHLHRELSPKLAACAVDLSYPYPNMALGFEAVCHLIVSALACWPAYGWTPTLFHFLLDSLHATSLLAMGPKETCSLLFLLNDLLPDEGVSLWKNGMPMLSAFRQLAVGTLLGPEKEKEVNWYLQAGHKEKLIGQLTPMLPKILEIVLHCAISALVVIQDSLRIFIIRMACIRADNAAILLRPIILWIDERLSESSTLTDTDTYKVCRSLDFIASLLEHPHAKPILLSEGILQTLSEVLKSSTELPQLSWCIPAFRSISLLSDSRHDRLNATILTADDCSLLLFQIFRLVKLLPVGKELVACLSAFKDLGSSTEGRSGLLSVFLHVESSYNEESDPETREVVNENFDLIELKKSPPLLICWKSLLNSIEIDEVPSGATMEAVEALSLGALNFCMDKSLNIKMVDAMKYLFGLPCGTRNLNNSSEENIKYIFKLTSSLGSSQVKEYANSLSVLLQTPSDSVKDDDAIASIFQSMSSEGQRPSKMQKISNFSVDRTDLLSLDSYGDKFMWECPENLRDPFSQNGQSLRRKLTPLEGATRRPRVDNSLGDNTSQSVFSRGSGQFTAPSGPTRRDTFRLRKPNTSRPPSMHVDDYVARERNDGTTSSNVISVPRIGSSSGRPPSIHVDEFMARERERQNPVGLAGSQQMKNTPPGNDPDAEKMNKSKNLRPDLDDDLQGLNIVFGGEDSGSDDGLPFPQPDDNLQQQPAAIDDQNSPRSIVEETESDSHLGTPLKSNFDDNNLTNQSDFSSRVSVSRPEMSLTREPSISSEKKFFEPDDARNGTPDRSIGFSSSGNMKNPKSSTQTSYPNTSHGPAGGYDKKYPLTQPPLPPMPPPPNIAPVNPRTQDSSQPPLPSGFHGHSDYSRGGSVRPQPPLPPTPPPYTATANLSSSRTSGPPSSMYNQSNIGSSDLMQSFVSSNMANLYTPPPLMPPMNFNRPGIPYNLYGNTQGENQNQNQNQNQNHSALSQSFPIGFSLQPITQLQPLQPPQLPRPPQPPPQHLRPPVPASIQPDQAMAASMQMQVQQLQMGQAGNVYYQTVHQENFSHTQQQQQRLEPQTQVQHQQGQSSNSQLQDANALSLQHIFSSPEAIQIFSDGSIHRHQIIDDPVAFQLNDQKTSVVWKDFCYHKPHNLHLRIYKPAATSAAKLPVIYYLHGGGFCVGSFSRLRYHNFCLRVSETLHAIVVAPNLRLAPEHRLPAAINDAFVALEWVRDIAENNCSGSDGGVWVGEGVDFERVCVVGDSSGGNVAHHLAVRLGPGSPEVGPVRIRAYVMLSPFFGGTERTESEAEGKEKVLNVEILDTFWRMSLPVGKTMDHPFANPFGPESPSLELVKLDPILLIVAGDEIMKDRVKLYGERLKELKKTLHYVEIEGKQHGFLTTEPYSDVSDSVFNLIKDFLVKHMG</sequence>
<dbReference type="Proteomes" id="UP001408789">
    <property type="component" value="Unassembled WGS sequence"/>
</dbReference>
<evidence type="ECO:0008006" key="12">
    <source>
        <dbReference type="Google" id="ProtNLM"/>
    </source>
</evidence>
<evidence type="ECO:0000259" key="9">
    <source>
        <dbReference type="Pfam" id="PF15912"/>
    </source>
</evidence>
<dbReference type="PANTHER" id="PTHR23185:SF0">
    <property type="entry name" value="PROTEIN VIRILIZER HOMOLOG"/>
    <property type="match status" value="1"/>
</dbReference>
<keyword evidence="5" id="KW-0508">mRNA splicing</keyword>
<evidence type="ECO:0000256" key="4">
    <source>
        <dbReference type="ARBA" id="ARBA00022664"/>
    </source>
</evidence>
<evidence type="ECO:0000256" key="2">
    <source>
        <dbReference type="ARBA" id="ARBA00008371"/>
    </source>
</evidence>
<name>A0AAP0DV34_9ASTR</name>
<proteinExistence type="inferred from homology"/>
<feature type="domain" description="Alpha/beta hydrolase fold-3" evidence="8">
    <location>
        <begin position="2096"/>
        <end position="2322"/>
    </location>
</feature>
<feature type="compositionally biased region" description="Pro residues" evidence="7">
    <location>
        <begin position="1770"/>
        <end position="1783"/>
    </location>
</feature>
<feature type="compositionally biased region" description="Basic and acidic residues" evidence="7">
    <location>
        <begin position="1603"/>
        <end position="1616"/>
    </location>
</feature>
<dbReference type="InterPro" id="IPR013094">
    <property type="entry name" value="AB_hydrolase_3"/>
</dbReference>
<evidence type="ECO:0000259" key="8">
    <source>
        <dbReference type="Pfam" id="PF07859"/>
    </source>
</evidence>
<feature type="compositionally biased region" description="Basic and acidic residues" evidence="7">
    <location>
        <begin position="1714"/>
        <end position="1725"/>
    </location>
</feature>
<feature type="domain" description="Virilizer N-terminal" evidence="9">
    <location>
        <begin position="8"/>
        <end position="120"/>
    </location>
</feature>
<comment type="similarity">
    <text evidence="3">Belongs to the 'GDXG' lipolytic enzyme family.</text>
</comment>
<feature type="compositionally biased region" description="Low complexity" evidence="7">
    <location>
        <begin position="1553"/>
        <end position="1569"/>
    </location>
</feature>
<feature type="compositionally biased region" description="Basic and acidic residues" evidence="7">
    <location>
        <begin position="1535"/>
        <end position="1546"/>
    </location>
</feature>
<dbReference type="EMBL" id="JBCNJP010000003">
    <property type="protein sequence ID" value="KAK9079232.1"/>
    <property type="molecule type" value="Genomic_DNA"/>
</dbReference>
<accession>A0AAP0DV34</accession>
<feature type="region of interest" description="Disordered" evidence="7">
    <location>
        <begin position="1465"/>
        <end position="1569"/>
    </location>
</feature>
<gene>
    <name evidence="10" type="ORF">SSX86_000902</name>
</gene>
<feature type="compositionally biased region" description="Polar residues" evidence="7">
    <location>
        <begin position="1734"/>
        <end position="1757"/>
    </location>
</feature>